<evidence type="ECO:0000313" key="3">
    <source>
        <dbReference type="Proteomes" id="UP000282971"/>
    </source>
</evidence>
<feature type="region of interest" description="Disordered" evidence="1">
    <location>
        <begin position="45"/>
        <end position="109"/>
    </location>
</feature>
<dbReference type="AlphaFoldDB" id="A0A437M9E3"/>
<comment type="caution">
    <text evidence="2">The sequence shown here is derived from an EMBL/GenBank/DDBJ whole genome shotgun (WGS) entry which is preliminary data.</text>
</comment>
<evidence type="ECO:0000313" key="2">
    <source>
        <dbReference type="EMBL" id="RVT94124.1"/>
    </source>
</evidence>
<gene>
    <name evidence="2" type="ORF">EOD43_09805</name>
</gene>
<keyword evidence="3" id="KW-1185">Reference proteome</keyword>
<name>A0A437M9E3_9SPHN</name>
<feature type="region of interest" description="Disordered" evidence="1">
    <location>
        <begin position="1"/>
        <end position="21"/>
    </location>
</feature>
<feature type="compositionally biased region" description="Basic and acidic residues" evidence="1">
    <location>
        <begin position="97"/>
        <end position="109"/>
    </location>
</feature>
<evidence type="ECO:0000256" key="1">
    <source>
        <dbReference type="SAM" id="MobiDB-lite"/>
    </source>
</evidence>
<sequence>MMSARNRHSGITMSYFQPLGRNDRNVEYLGSFCLCPLRTITGENVMGENRQSGMDRDPNNQNRQQEQHREGSLDKQQQAQRQQQGGQDRGQQSDQSDQDRNRQDRDQQR</sequence>
<proteinExistence type="predicted"/>
<accession>A0A437M9E3</accession>
<dbReference type="EMBL" id="SACN01000001">
    <property type="protein sequence ID" value="RVT94124.1"/>
    <property type="molecule type" value="Genomic_DNA"/>
</dbReference>
<dbReference type="Proteomes" id="UP000282971">
    <property type="component" value="Unassembled WGS sequence"/>
</dbReference>
<organism evidence="2 3">
    <name type="scientific">Sphingomonas crocodyli</name>
    <dbReference type="NCBI Taxonomy" id="1979270"/>
    <lineage>
        <taxon>Bacteria</taxon>
        <taxon>Pseudomonadati</taxon>
        <taxon>Pseudomonadota</taxon>
        <taxon>Alphaproteobacteria</taxon>
        <taxon>Sphingomonadales</taxon>
        <taxon>Sphingomonadaceae</taxon>
        <taxon>Sphingomonas</taxon>
    </lineage>
</organism>
<reference evidence="2 3" key="1">
    <citation type="submission" date="2019-01" db="EMBL/GenBank/DDBJ databases">
        <authorList>
            <person name="Chen W.-M."/>
        </authorList>
    </citation>
    <scope>NUCLEOTIDE SEQUENCE [LARGE SCALE GENOMIC DNA]</scope>
    <source>
        <strain evidence="2 3">CCP-7</strain>
    </source>
</reference>
<protein>
    <submittedName>
        <fullName evidence="2">Uncharacterized protein</fullName>
    </submittedName>
</protein>
<feature type="compositionally biased region" description="Low complexity" evidence="1">
    <location>
        <begin position="76"/>
        <end position="95"/>
    </location>
</feature>
<dbReference type="RefSeq" id="WP_164857174.1">
    <property type="nucleotide sequence ID" value="NZ_SACN01000001.1"/>
</dbReference>